<keyword evidence="5" id="KW-1185">Reference proteome</keyword>
<gene>
    <name evidence="4" type="ORF">HMPREF9194_00818</name>
</gene>
<dbReference type="AlphaFoldDB" id="S3K0T5"/>
<evidence type="ECO:0000313" key="4">
    <source>
        <dbReference type="EMBL" id="EPF30501.1"/>
    </source>
</evidence>
<evidence type="ECO:0000313" key="5">
    <source>
        <dbReference type="Proteomes" id="UP000014541"/>
    </source>
</evidence>
<protein>
    <recommendedName>
        <fullName evidence="3">Alpha/beta hydrolase fold-3 domain-containing protein</fullName>
    </recommendedName>
</protein>
<dbReference type="RefSeq" id="WP_016525112.1">
    <property type="nucleotide sequence ID" value="NZ_KE332518.1"/>
</dbReference>
<dbReference type="EMBL" id="ATFF01000006">
    <property type="protein sequence ID" value="EPF30501.1"/>
    <property type="molecule type" value="Genomic_DNA"/>
</dbReference>
<dbReference type="PATRIC" id="fig|1125699.3.peg.832"/>
<reference evidence="4 5" key="1">
    <citation type="submission" date="2013-04" db="EMBL/GenBank/DDBJ databases">
        <title>The Genome Sequence of Treponema maltophilum ATCC 51939.</title>
        <authorList>
            <consortium name="The Broad Institute Genomics Platform"/>
            <person name="Earl A."/>
            <person name="Ward D."/>
            <person name="Feldgarden M."/>
            <person name="Gevers D."/>
            <person name="Leonetti C."/>
            <person name="Blanton J.M."/>
            <person name="Dewhirst F.E."/>
            <person name="Izard J."/>
            <person name="Walker B."/>
            <person name="Young S."/>
            <person name="Zeng Q."/>
            <person name="Gargeya S."/>
            <person name="Fitzgerald M."/>
            <person name="Haas B."/>
            <person name="Abouelleil A."/>
            <person name="Allen A.W."/>
            <person name="Alvarado L."/>
            <person name="Arachchi H.M."/>
            <person name="Berlin A.M."/>
            <person name="Chapman S.B."/>
            <person name="Gainer-Dewar J."/>
            <person name="Goldberg J."/>
            <person name="Griggs A."/>
            <person name="Gujja S."/>
            <person name="Hansen M."/>
            <person name="Howarth C."/>
            <person name="Imamovic A."/>
            <person name="Ireland A."/>
            <person name="Larimer J."/>
            <person name="McCowan C."/>
            <person name="Murphy C."/>
            <person name="Pearson M."/>
            <person name="Poon T.W."/>
            <person name="Priest M."/>
            <person name="Roberts A."/>
            <person name="Saif S."/>
            <person name="Shea T."/>
            <person name="Sisk P."/>
            <person name="Sykes S."/>
            <person name="Wortman J."/>
            <person name="Nusbaum C."/>
            <person name="Birren B."/>
        </authorList>
    </citation>
    <scope>NUCLEOTIDE SEQUENCE [LARGE SCALE GENOMIC DNA]</scope>
    <source>
        <strain evidence="4 5">ATCC 51939</strain>
    </source>
</reference>
<dbReference type="SUPFAM" id="SSF53474">
    <property type="entry name" value="alpha/beta-Hydrolases"/>
    <property type="match status" value="1"/>
</dbReference>
<feature type="domain" description="Alpha/beta hydrolase fold-3" evidence="3">
    <location>
        <begin position="94"/>
        <end position="302"/>
    </location>
</feature>
<comment type="caution">
    <text evidence="4">The sequence shown here is derived from an EMBL/GenBank/DDBJ whole genome shotgun (WGS) entry which is preliminary data.</text>
</comment>
<dbReference type="InterPro" id="IPR050300">
    <property type="entry name" value="GDXG_lipolytic_enzyme"/>
</dbReference>
<dbReference type="Pfam" id="PF07859">
    <property type="entry name" value="Abhydrolase_3"/>
    <property type="match status" value="1"/>
</dbReference>
<accession>S3K0T5</accession>
<dbReference type="PROSITE" id="PS01173">
    <property type="entry name" value="LIPASE_GDXG_HIS"/>
    <property type="match status" value="1"/>
</dbReference>
<evidence type="ECO:0000259" key="3">
    <source>
        <dbReference type="Pfam" id="PF07859"/>
    </source>
</evidence>
<proteinExistence type="inferred from homology"/>
<dbReference type="InterPro" id="IPR013094">
    <property type="entry name" value="AB_hydrolase_3"/>
</dbReference>
<dbReference type="STRING" id="1125699.HMPREF9194_00818"/>
<dbReference type="InterPro" id="IPR029058">
    <property type="entry name" value="AB_hydrolase_fold"/>
</dbReference>
<dbReference type="Gene3D" id="3.40.50.1820">
    <property type="entry name" value="alpha/beta hydrolase"/>
    <property type="match status" value="1"/>
</dbReference>
<dbReference type="eggNOG" id="COG0657">
    <property type="taxonomic scope" value="Bacteria"/>
</dbReference>
<dbReference type="Proteomes" id="UP000014541">
    <property type="component" value="Unassembled WGS sequence"/>
</dbReference>
<evidence type="ECO:0000256" key="2">
    <source>
        <dbReference type="ARBA" id="ARBA00022801"/>
    </source>
</evidence>
<keyword evidence="2" id="KW-0378">Hydrolase</keyword>
<comment type="similarity">
    <text evidence="1">Belongs to the 'GDXG' lipolytic enzyme family.</text>
</comment>
<dbReference type="PANTHER" id="PTHR48081">
    <property type="entry name" value="AB HYDROLASE SUPERFAMILY PROTEIN C4A8.06C"/>
    <property type="match status" value="1"/>
</dbReference>
<evidence type="ECO:0000256" key="1">
    <source>
        <dbReference type="ARBA" id="ARBA00010515"/>
    </source>
</evidence>
<name>S3K0T5_TREMA</name>
<dbReference type="GO" id="GO:0016787">
    <property type="term" value="F:hydrolase activity"/>
    <property type="evidence" value="ECO:0007669"/>
    <property type="project" value="UniProtKB-KW"/>
</dbReference>
<organism evidence="4 5">
    <name type="scientific">Treponema maltophilum ATCC 51939</name>
    <dbReference type="NCBI Taxonomy" id="1125699"/>
    <lineage>
        <taxon>Bacteria</taxon>
        <taxon>Pseudomonadati</taxon>
        <taxon>Spirochaetota</taxon>
        <taxon>Spirochaetia</taxon>
        <taxon>Spirochaetales</taxon>
        <taxon>Treponemataceae</taxon>
        <taxon>Treponema</taxon>
    </lineage>
</organism>
<dbReference type="OrthoDB" id="24847at2"/>
<dbReference type="PANTHER" id="PTHR48081:SF8">
    <property type="entry name" value="ALPHA_BETA HYDROLASE FOLD-3 DOMAIN-CONTAINING PROTEIN-RELATED"/>
    <property type="match status" value="1"/>
</dbReference>
<sequence length="322" mass="35775">MKRIKDYEPICKCEFGKLAEKVDLKPDFFSGFDPQKRKEIVKAEADFYRRITEPFSVDTHIITEFISIPARDGFAIPVKVYRPVNTKGVRPAFIFIHGGGFITCSVETHNFVPAYIAAHSGCICFSIDYRLAPEFKFPKGLEDCYDTAKWLIQNAEKIGIDAAKVAVGGDSSGGNFAAVLSQMAKHDKEVAFCKEVLIYPVTDLSNDISKRSAEVYAPVGSSDGGKTSPSFLQMYLPDGTDVHNPMISPLFSNDLSGLPKTLFILAECDAFCDDGLYYAKALQDSGVDVSFHIYKGMPHAFILRTYEETFVALDEICKFLIE</sequence>
<dbReference type="InterPro" id="IPR002168">
    <property type="entry name" value="Lipase_GDXG_HIS_AS"/>
</dbReference>
<dbReference type="HOGENOM" id="CLU_012494_6_4_12"/>